<evidence type="ECO:0000313" key="2">
    <source>
        <dbReference type="Proteomes" id="UP000238312"/>
    </source>
</evidence>
<proteinExistence type="predicted"/>
<dbReference type="Proteomes" id="UP000238312">
    <property type="component" value="Unassembled WGS sequence"/>
</dbReference>
<protein>
    <submittedName>
        <fullName evidence="1">Uncharacterized protein</fullName>
    </submittedName>
</protein>
<dbReference type="RefSeq" id="WP_219912471.1">
    <property type="nucleotide sequence ID" value="NZ_PVNG01000037.1"/>
</dbReference>
<gene>
    <name evidence="1" type="ORF">B0I32_13728</name>
</gene>
<sequence>MGIPYATLLGSAAAARYALGVGLEPVANPTPALAARTTEAEVASTVAELARS</sequence>
<reference evidence="1 2" key="1">
    <citation type="submission" date="2018-03" db="EMBL/GenBank/DDBJ databases">
        <title>Genomic Encyclopedia of Type Strains, Phase III (KMG-III): the genomes of soil and plant-associated and newly described type strains.</title>
        <authorList>
            <person name="Whitman W."/>
        </authorList>
    </citation>
    <scope>NUCLEOTIDE SEQUENCE [LARGE SCALE GENOMIC DNA]</scope>
    <source>
        <strain evidence="1 2">CGMCC 4.7104</strain>
    </source>
</reference>
<dbReference type="AlphaFoldDB" id="A0A2T0M1W0"/>
<evidence type="ECO:0000313" key="1">
    <source>
        <dbReference type="EMBL" id="PRX50741.1"/>
    </source>
</evidence>
<dbReference type="EMBL" id="PVNG01000037">
    <property type="protein sequence ID" value="PRX50741.1"/>
    <property type="molecule type" value="Genomic_DNA"/>
</dbReference>
<name>A0A2T0M1W0_9ACTN</name>
<comment type="caution">
    <text evidence="1">The sequence shown here is derived from an EMBL/GenBank/DDBJ whole genome shotgun (WGS) entry which is preliminary data.</text>
</comment>
<accession>A0A2T0M1W0</accession>
<organism evidence="1 2">
    <name type="scientific">Nonomuraea fuscirosea</name>
    <dbReference type="NCBI Taxonomy" id="1291556"/>
    <lineage>
        <taxon>Bacteria</taxon>
        <taxon>Bacillati</taxon>
        <taxon>Actinomycetota</taxon>
        <taxon>Actinomycetes</taxon>
        <taxon>Streptosporangiales</taxon>
        <taxon>Streptosporangiaceae</taxon>
        <taxon>Nonomuraea</taxon>
    </lineage>
</organism>
<keyword evidence="2" id="KW-1185">Reference proteome</keyword>